<comment type="similarity">
    <text evidence="2">Belongs to the SPCS2 family.</text>
</comment>
<keyword evidence="11" id="KW-1185">Reference proteome</keyword>
<evidence type="ECO:0000313" key="10">
    <source>
        <dbReference type="EMBL" id="SPN97775.1"/>
    </source>
</evidence>
<evidence type="ECO:0000256" key="7">
    <source>
        <dbReference type="ARBA" id="ARBA00023136"/>
    </source>
</evidence>
<evidence type="ECO:0000256" key="6">
    <source>
        <dbReference type="ARBA" id="ARBA00022989"/>
    </source>
</evidence>
<dbReference type="InterPro" id="IPR009582">
    <property type="entry name" value="Spc2/SPCS2"/>
</dbReference>
<name>A0AAE8MRG3_9PEZI</name>
<dbReference type="EMBL" id="ONZQ02000001">
    <property type="protein sequence ID" value="SPN97775.1"/>
    <property type="molecule type" value="Genomic_DNA"/>
</dbReference>
<dbReference type="Proteomes" id="UP001187682">
    <property type="component" value="Unassembled WGS sequence"/>
</dbReference>
<accession>A0AAE8MRG3</accession>
<dbReference type="GO" id="GO:0006465">
    <property type="term" value="P:signal peptide processing"/>
    <property type="evidence" value="ECO:0007669"/>
    <property type="project" value="InterPro"/>
</dbReference>
<keyword evidence="6 9" id="KW-1133">Transmembrane helix</keyword>
<evidence type="ECO:0000256" key="2">
    <source>
        <dbReference type="ARBA" id="ARBA00007324"/>
    </source>
</evidence>
<reference evidence="10" key="1">
    <citation type="submission" date="2018-03" db="EMBL/GenBank/DDBJ databases">
        <authorList>
            <person name="Guldener U."/>
        </authorList>
    </citation>
    <scope>NUCLEOTIDE SEQUENCE</scope>
</reference>
<organism evidence="10 11">
    <name type="scientific">Cephalotrichum gorgonifer</name>
    <dbReference type="NCBI Taxonomy" id="2041049"/>
    <lineage>
        <taxon>Eukaryota</taxon>
        <taxon>Fungi</taxon>
        <taxon>Dikarya</taxon>
        <taxon>Ascomycota</taxon>
        <taxon>Pezizomycotina</taxon>
        <taxon>Sordariomycetes</taxon>
        <taxon>Hypocreomycetidae</taxon>
        <taxon>Microascales</taxon>
        <taxon>Microascaceae</taxon>
        <taxon>Cephalotrichum</taxon>
    </lineage>
</organism>
<dbReference type="PANTHER" id="PTHR13085:SF0">
    <property type="entry name" value="SIGNAL PEPTIDASE COMPLEX SUBUNIT 2"/>
    <property type="match status" value="1"/>
</dbReference>
<evidence type="ECO:0000313" key="11">
    <source>
        <dbReference type="Proteomes" id="UP001187682"/>
    </source>
</evidence>
<keyword evidence="5" id="KW-0256">Endoplasmic reticulum</keyword>
<evidence type="ECO:0000256" key="9">
    <source>
        <dbReference type="SAM" id="Phobius"/>
    </source>
</evidence>
<dbReference type="GO" id="GO:0045047">
    <property type="term" value="P:protein targeting to ER"/>
    <property type="evidence" value="ECO:0007669"/>
    <property type="project" value="TreeGrafter"/>
</dbReference>
<comment type="function">
    <text evidence="8">Component of the signal peptidase complex (SPC) which catalyzes the cleavage of N-terminal signal sequences from nascent proteins as they are translocated into the lumen of the endoplasmic reticulum. Enhances the enzymatic activity of SPC and facilitates the interactions between different components of the translocation site.</text>
</comment>
<feature type="transmembrane region" description="Helical" evidence="9">
    <location>
        <begin position="72"/>
        <end position="91"/>
    </location>
</feature>
<evidence type="ECO:0000256" key="8">
    <source>
        <dbReference type="ARBA" id="ARBA00045608"/>
    </source>
</evidence>
<feature type="transmembrane region" description="Helical" evidence="9">
    <location>
        <begin position="40"/>
        <end position="60"/>
    </location>
</feature>
<dbReference type="GO" id="GO:0005787">
    <property type="term" value="C:signal peptidase complex"/>
    <property type="evidence" value="ECO:0007669"/>
    <property type="project" value="InterPro"/>
</dbReference>
<evidence type="ECO:0000256" key="4">
    <source>
        <dbReference type="ARBA" id="ARBA00022692"/>
    </source>
</evidence>
<keyword evidence="7 9" id="KW-0472">Membrane</keyword>
<evidence type="ECO:0000256" key="3">
    <source>
        <dbReference type="ARBA" id="ARBA00017057"/>
    </source>
</evidence>
<comment type="caution">
    <text evidence="10">The sequence shown here is derived from an EMBL/GenBank/DDBJ whole genome shotgun (WGS) entry which is preliminary data.</text>
</comment>
<proteinExistence type="inferred from homology"/>
<comment type="subcellular location">
    <subcellularLocation>
        <location evidence="1">Endoplasmic reticulum membrane</location>
        <topology evidence="1">Multi-pass membrane protein</topology>
    </subcellularLocation>
</comment>
<protein>
    <recommendedName>
        <fullName evidence="3">Signal peptidase complex subunit 2</fullName>
    </recommendedName>
</protein>
<evidence type="ECO:0000256" key="5">
    <source>
        <dbReference type="ARBA" id="ARBA00022824"/>
    </source>
</evidence>
<evidence type="ECO:0000256" key="1">
    <source>
        <dbReference type="ARBA" id="ARBA00004477"/>
    </source>
</evidence>
<sequence>MATERISVYNIADLKNTTDDAIPNYLNSLKFKQTHRLIDVRLSLGYSAFLTAAVCFAWDYKLGYDRTKYWTAGAVLLYMILSASMTAWMTFVEKGVIYEGVAPSGEAITIATSTKKYDPTYTVTISTPTSTTTFSRSFADWFDEQGRFVTVPFQQMLASAVPLIGVADPKRVVSEKDSAAQIDERGAGALEGASPEVLEAILEASRGVSSGAEEKKGGRRRKA</sequence>
<keyword evidence="4 9" id="KW-0812">Transmembrane</keyword>
<gene>
    <name evidence="10" type="ORF">DNG_01288</name>
</gene>
<dbReference type="Pfam" id="PF06703">
    <property type="entry name" value="SPC25"/>
    <property type="match status" value="1"/>
</dbReference>
<dbReference type="PANTHER" id="PTHR13085">
    <property type="entry name" value="MICROSOMAL SIGNAL PEPTIDASE 25 KDA SUBUNIT"/>
    <property type="match status" value="1"/>
</dbReference>
<dbReference type="AlphaFoldDB" id="A0AAE8MRG3"/>